<protein>
    <submittedName>
        <fullName evidence="1">Uncharacterized protein</fullName>
    </submittedName>
</protein>
<dbReference type="AlphaFoldDB" id="A0A1I0U4M7"/>
<organism evidence="1 2">
    <name type="scientific">Rhodococcoides kroppenstedtii</name>
    <dbReference type="NCBI Taxonomy" id="293050"/>
    <lineage>
        <taxon>Bacteria</taxon>
        <taxon>Bacillati</taxon>
        <taxon>Actinomycetota</taxon>
        <taxon>Actinomycetes</taxon>
        <taxon>Mycobacteriales</taxon>
        <taxon>Nocardiaceae</taxon>
        <taxon>Rhodococcoides</taxon>
    </lineage>
</organism>
<gene>
    <name evidence="1" type="ORF">SAMN05444374_11384</name>
</gene>
<name>A0A1I0U4M7_9NOCA</name>
<accession>A0A1I0U4M7</accession>
<dbReference type="EMBL" id="FOJN01000013">
    <property type="protein sequence ID" value="SFA59011.1"/>
    <property type="molecule type" value="Genomic_DNA"/>
</dbReference>
<reference evidence="1 2" key="1">
    <citation type="submission" date="2016-10" db="EMBL/GenBank/DDBJ databases">
        <authorList>
            <person name="de Groot N.N."/>
        </authorList>
    </citation>
    <scope>NUCLEOTIDE SEQUENCE [LARGE SCALE GENOMIC DNA]</scope>
    <source>
        <strain evidence="1 2">DSM 44908</strain>
    </source>
</reference>
<proteinExistence type="predicted"/>
<evidence type="ECO:0000313" key="1">
    <source>
        <dbReference type="EMBL" id="SFA59011.1"/>
    </source>
</evidence>
<sequence>MLELLLELPVLPVELEVEDVDDPDDLSLLDEDSLLLLESDPADSLLLELPRLSLR</sequence>
<evidence type="ECO:0000313" key="2">
    <source>
        <dbReference type="Proteomes" id="UP000182054"/>
    </source>
</evidence>
<dbReference type="Proteomes" id="UP000182054">
    <property type="component" value="Unassembled WGS sequence"/>
</dbReference>